<feature type="coiled-coil region" evidence="1">
    <location>
        <begin position="225"/>
        <end position="252"/>
    </location>
</feature>
<keyword evidence="4" id="KW-1185">Reference proteome</keyword>
<evidence type="ECO:0000256" key="2">
    <source>
        <dbReference type="SAM" id="MobiDB-lite"/>
    </source>
</evidence>
<feature type="region of interest" description="Disordered" evidence="2">
    <location>
        <begin position="46"/>
        <end position="72"/>
    </location>
</feature>
<gene>
    <name evidence="3" type="ORF">PCOR1329_LOCUS39690</name>
</gene>
<evidence type="ECO:0000313" key="4">
    <source>
        <dbReference type="Proteomes" id="UP001189429"/>
    </source>
</evidence>
<comment type="caution">
    <text evidence="3">The sequence shown here is derived from an EMBL/GenBank/DDBJ whole genome shotgun (WGS) entry which is preliminary data.</text>
</comment>
<name>A0ABN9TK82_9DINO</name>
<organism evidence="3 4">
    <name type="scientific">Prorocentrum cordatum</name>
    <dbReference type="NCBI Taxonomy" id="2364126"/>
    <lineage>
        <taxon>Eukaryota</taxon>
        <taxon>Sar</taxon>
        <taxon>Alveolata</taxon>
        <taxon>Dinophyceae</taxon>
        <taxon>Prorocentrales</taxon>
        <taxon>Prorocentraceae</taxon>
        <taxon>Prorocentrum</taxon>
    </lineage>
</organism>
<feature type="region of interest" description="Disordered" evidence="2">
    <location>
        <begin position="116"/>
        <end position="141"/>
    </location>
</feature>
<evidence type="ECO:0000256" key="1">
    <source>
        <dbReference type="SAM" id="Coils"/>
    </source>
</evidence>
<evidence type="ECO:0008006" key="5">
    <source>
        <dbReference type="Google" id="ProtNLM"/>
    </source>
</evidence>
<keyword evidence="1" id="KW-0175">Coiled coil</keyword>
<accession>A0ABN9TK82</accession>
<evidence type="ECO:0000313" key="3">
    <source>
        <dbReference type="EMBL" id="CAK0846086.1"/>
    </source>
</evidence>
<dbReference type="Proteomes" id="UP001189429">
    <property type="component" value="Unassembled WGS sequence"/>
</dbReference>
<sequence length="366" mass="39239">MSRRLVADPWRCKDCVTRGGAPWINRGDLKQCSKCNLLKGVCYGGPKTPKGSPATMSKGPPKASKDMSGTASMAKQLADLQAMVKKLTVTKSPPPWAAAAAAAGGSASNAGAGVGLDSGYSHGAPTGDSRGTADPSEKQVKRDRIKKINELLKVYDGSSVASDLAQVKSLTEEKERLGKELDAERRLEDRVTSLATRLRTSRAKAKCLREEHTRKQLVIDELVAKQTVQDSLAEADAEVVRLEEEVQRLGADPAAEPKFAVNVQQLGELAVELGLDPSLQAELETAAKVFGGLHELPQVQARGDMDIDIDLMESAELREALEAAGLAQPDEATDADVRVAHKRVFDSFTHAATAHERKKKARSAPF</sequence>
<dbReference type="EMBL" id="CAUYUJ010014793">
    <property type="protein sequence ID" value="CAK0846086.1"/>
    <property type="molecule type" value="Genomic_DNA"/>
</dbReference>
<protein>
    <recommendedName>
        <fullName evidence="5">RanBP2-type domain-containing protein</fullName>
    </recommendedName>
</protein>
<proteinExistence type="predicted"/>
<reference evidence="3" key="1">
    <citation type="submission" date="2023-10" db="EMBL/GenBank/DDBJ databases">
        <authorList>
            <person name="Chen Y."/>
            <person name="Shah S."/>
            <person name="Dougan E. K."/>
            <person name="Thang M."/>
            <person name="Chan C."/>
        </authorList>
    </citation>
    <scope>NUCLEOTIDE SEQUENCE [LARGE SCALE GENOMIC DNA]</scope>
</reference>